<comment type="caution">
    <text evidence="2">The sequence shown here is derived from an EMBL/GenBank/DDBJ whole genome shotgun (WGS) entry which is preliminary data.</text>
</comment>
<keyword evidence="3" id="KW-1185">Reference proteome</keyword>
<gene>
    <name evidence="2" type="ORF">EAH69_05735</name>
</gene>
<keyword evidence="1" id="KW-0812">Transmembrane</keyword>
<keyword evidence="1" id="KW-0472">Membrane</keyword>
<dbReference type="RefSeq" id="WP_121934229.1">
    <property type="nucleotide sequence ID" value="NZ_RDOJ01000006.1"/>
</dbReference>
<dbReference type="Proteomes" id="UP000275348">
    <property type="component" value="Unassembled WGS sequence"/>
</dbReference>
<dbReference type="AlphaFoldDB" id="A0A3L9MH42"/>
<dbReference type="EMBL" id="RDOJ01000006">
    <property type="protein sequence ID" value="RLZ10644.1"/>
    <property type="molecule type" value="Genomic_DNA"/>
</dbReference>
<accession>A0A3L9MH42</accession>
<dbReference type="OrthoDB" id="1353680at2"/>
<reference evidence="2 3" key="1">
    <citation type="submission" date="2018-10" db="EMBL/GenBank/DDBJ databases">
        <authorList>
            <person name="Chen X."/>
        </authorList>
    </citation>
    <scope>NUCLEOTIDE SEQUENCE [LARGE SCALE GENOMIC DNA]</scope>
    <source>
        <strain evidence="2 3">YIM 102668</strain>
    </source>
</reference>
<feature type="transmembrane region" description="Helical" evidence="1">
    <location>
        <begin position="51"/>
        <end position="68"/>
    </location>
</feature>
<evidence type="ECO:0000256" key="1">
    <source>
        <dbReference type="SAM" id="Phobius"/>
    </source>
</evidence>
<protein>
    <submittedName>
        <fullName evidence="2">Uncharacterized protein</fullName>
    </submittedName>
</protein>
<name>A0A3L9MH42_9FLAO</name>
<sequence length="210" mass="24834">MPHEFSIYTPKEKSLFTDINLKPLAFLGLVFSLFILNELIDLPQEEKFRTILLNSLWITVALVGFYYYSLMRIDVMITEDQLTKKLKFHPNYIQIDTTIIPLDTIKSINFILKDFKINPIEDLILRKRNPYKNLSIGIGNYLTIELKNLESQKIQFQRISEKELLKVKDELIHYYQKGKISLLNVTEALHITKYEDIQQFIEDYPTKNVN</sequence>
<evidence type="ECO:0000313" key="3">
    <source>
        <dbReference type="Proteomes" id="UP000275348"/>
    </source>
</evidence>
<feature type="transmembrane region" description="Helical" evidence="1">
    <location>
        <begin position="20"/>
        <end position="39"/>
    </location>
</feature>
<organism evidence="2 3">
    <name type="scientific">Faecalibacter macacae</name>
    <dbReference type="NCBI Taxonomy" id="1859289"/>
    <lineage>
        <taxon>Bacteria</taxon>
        <taxon>Pseudomonadati</taxon>
        <taxon>Bacteroidota</taxon>
        <taxon>Flavobacteriia</taxon>
        <taxon>Flavobacteriales</taxon>
        <taxon>Weeksellaceae</taxon>
        <taxon>Faecalibacter</taxon>
    </lineage>
</organism>
<evidence type="ECO:0000313" key="2">
    <source>
        <dbReference type="EMBL" id="RLZ10644.1"/>
    </source>
</evidence>
<proteinExistence type="predicted"/>
<keyword evidence="1" id="KW-1133">Transmembrane helix</keyword>